<evidence type="ECO:0000256" key="11">
    <source>
        <dbReference type="SAM" id="Phobius"/>
    </source>
</evidence>
<evidence type="ECO:0000256" key="5">
    <source>
        <dbReference type="ARBA" id="ARBA00022519"/>
    </source>
</evidence>
<feature type="transmembrane region" description="Helical" evidence="11">
    <location>
        <begin position="12"/>
        <end position="34"/>
    </location>
</feature>
<dbReference type="InParanoid" id="A0A7X0JRE8"/>
<dbReference type="SUPFAM" id="SSF54523">
    <property type="entry name" value="Pili subunits"/>
    <property type="match status" value="1"/>
</dbReference>
<dbReference type="GO" id="GO:0005886">
    <property type="term" value="C:plasma membrane"/>
    <property type="evidence" value="ECO:0007669"/>
    <property type="project" value="UniProtKB-SubCell"/>
</dbReference>
<evidence type="ECO:0000313" key="14">
    <source>
        <dbReference type="Proteomes" id="UP000528457"/>
    </source>
</evidence>
<evidence type="ECO:0000256" key="7">
    <source>
        <dbReference type="ARBA" id="ARBA00022989"/>
    </source>
</evidence>
<dbReference type="AlphaFoldDB" id="A0A7X0JRE8"/>
<dbReference type="Pfam" id="PF12019">
    <property type="entry name" value="GspH"/>
    <property type="match status" value="1"/>
</dbReference>
<evidence type="ECO:0000259" key="12">
    <source>
        <dbReference type="Pfam" id="PF12019"/>
    </source>
</evidence>
<name>A0A7X0JRE8_9GAMM</name>
<accession>A0A7X0JRE8</accession>
<sequence length="190" mass="21714">MTHQPQETIRANGFSIIEMLIIIVLMAIIGALAMPNMRSFFHKSNAENSARQLLGALQATRAAAVQSRRIATLCPTSDGKVCSRRWDDQLMVFIDDNKNGKRSKNEEIIHVRSGLQSGAYIEWSAFRNPKYYIQYRPDGSTNYHNGTFAYCPPIDPGINHRQIKINRAGRPRIAFKHEHRKKFCKKKKAK</sequence>
<dbReference type="GO" id="GO:0015628">
    <property type="term" value="P:protein secretion by the type II secretion system"/>
    <property type="evidence" value="ECO:0007669"/>
    <property type="project" value="InterPro"/>
</dbReference>
<evidence type="ECO:0000256" key="6">
    <source>
        <dbReference type="ARBA" id="ARBA00022692"/>
    </source>
</evidence>
<comment type="subcellular location">
    <subcellularLocation>
        <location evidence="1">Cell inner membrane</location>
        <topology evidence="1">Single-pass membrane protein</topology>
    </subcellularLocation>
</comment>
<comment type="similarity">
    <text evidence="9">Belongs to the GSP H family.</text>
</comment>
<evidence type="ECO:0000256" key="1">
    <source>
        <dbReference type="ARBA" id="ARBA00004377"/>
    </source>
</evidence>
<keyword evidence="4" id="KW-0488">Methylation</keyword>
<evidence type="ECO:0000313" key="13">
    <source>
        <dbReference type="EMBL" id="MBB6520914.1"/>
    </source>
</evidence>
<dbReference type="EMBL" id="JACHHT010000001">
    <property type="protein sequence ID" value="MBB6520914.1"/>
    <property type="molecule type" value="Genomic_DNA"/>
</dbReference>
<gene>
    <name evidence="13" type="ORF">HNR48_001192</name>
</gene>
<dbReference type="InterPro" id="IPR045584">
    <property type="entry name" value="Pilin-like"/>
</dbReference>
<comment type="caution">
    <text evidence="13">The sequence shown here is derived from an EMBL/GenBank/DDBJ whole genome shotgun (WGS) entry which is preliminary data.</text>
</comment>
<evidence type="ECO:0000256" key="2">
    <source>
        <dbReference type="ARBA" id="ARBA00021549"/>
    </source>
</evidence>
<protein>
    <recommendedName>
        <fullName evidence="2">Type II secretion system protein H</fullName>
    </recommendedName>
    <alternativeName>
        <fullName evidence="10">General secretion pathway protein H</fullName>
    </alternativeName>
</protein>
<feature type="domain" description="General secretion pathway GspH" evidence="12">
    <location>
        <begin position="50"/>
        <end position="169"/>
    </location>
</feature>
<evidence type="ECO:0000256" key="10">
    <source>
        <dbReference type="ARBA" id="ARBA00030775"/>
    </source>
</evidence>
<dbReference type="GO" id="GO:0015627">
    <property type="term" value="C:type II protein secretion system complex"/>
    <property type="evidence" value="ECO:0007669"/>
    <property type="project" value="InterPro"/>
</dbReference>
<dbReference type="RefSeq" id="WP_166849955.1">
    <property type="nucleotide sequence ID" value="NZ_JAAONY010000001.1"/>
</dbReference>
<evidence type="ECO:0000256" key="4">
    <source>
        <dbReference type="ARBA" id="ARBA00022481"/>
    </source>
</evidence>
<dbReference type="Gene3D" id="3.55.40.10">
    <property type="entry name" value="minor pseudopilin epsh domain"/>
    <property type="match status" value="1"/>
</dbReference>
<proteinExistence type="inferred from homology"/>
<organism evidence="13 14">
    <name type="scientific">Pseudoteredinibacter isoporae</name>
    <dbReference type="NCBI Taxonomy" id="570281"/>
    <lineage>
        <taxon>Bacteria</taxon>
        <taxon>Pseudomonadati</taxon>
        <taxon>Pseudomonadota</taxon>
        <taxon>Gammaproteobacteria</taxon>
        <taxon>Cellvibrionales</taxon>
        <taxon>Cellvibrionaceae</taxon>
        <taxon>Pseudoteredinibacter</taxon>
    </lineage>
</organism>
<evidence type="ECO:0000256" key="3">
    <source>
        <dbReference type="ARBA" id="ARBA00022475"/>
    </source>
</evidence>
<dbReference type="InterPro" id="IPR022346">
    <property type="entry name" value="T2SS_GspH"/>
</dbReference>
<dbReference type="Proteomes" id="UP000528457">
    <property type="component" value="Unassembled WGS sequence"/>
</dbReference>
<keyword evidence="3" id="KW-1003">Cell membrane</keyword>
<keyword evidence="14" id="KW-1185">Reference proteome</keyword>
<evidence type="ECO:0000256" key="8">
    <source>
        <dbReference type="ARBA" id="ARBA00023136"/>
    </source>
</evidence>
<keyword evidence="6 11" id="KW-0812">Transmembrane</keyword>
<keyword evidence="5" id="KW-0997">Cell inner membrane</keyword>
<reference evidence="13 14" key="1">
    <citation type="submission" date="2020-08" db="EMBL/GenBank/DDBJ databases">
        <title>Genomic Encyclopedia of Type Strains, Phase IV (KMG-IV): sequencing the most valuable type-strain genomes for metagenomic binning, comparative biology and taxonomic classification.</title>
        <authorList>
            <person name="Goeker M."/>
        </authorList>
    </citation>
    <scope>NUCLEOTIDE SEQUENCE [LARGE SCALE GENOMIC DNA]</scope>
    <source>
        <strain evidence="13 14">DSM 22368</strain>
    </source>
</reference>
<keyword evidence="8 11" id="KW-0472">Membrane</keyword>
<evidence type="ECO:0000256" key="9">
    <source>
        <dbReference type="ARBA" id="ARBA00025772"/>
    </source>
</evidence>
<keyword evidence="7 11" id="KW-1133">Transmembrane helix</keyword>